<dbReference type="GO" id="GO:0008380">
    <property type="term" value="P:RNA splicing"/>
    <property type="evidence" value="ECO:0007669"/>
    <property type="project" value="UniProtKB-KW"/>
</dbReference>
<evidence type="ECO:0000256" key="13">
    <source>
        <dbReference type="SAM" id="MobiDB-lite"/>
    </source>
</evidence>
<keyword evidence="4" id="KW-0507">mRNA processing</keyword>
<keyword evidence="5" id="KW-0747">Spliceosome</keyword>
<feature type="region of interest" description="Disordered" evidence="13">
    <location>
        <begin position="141"/>
        <end position="381"/>
    </location>
</feature>
<evidence type="ECO:0000256" key="6">
    <source>
        <dbReference type="ARBA" id="ARBA00023187"/>
    </source>
</evidence>
<feature type="domain" description="RRM" evidence="14">
    <location>
        <begin position="34"/>
        <end position="110"/>
    </location>
</feature>
<dbReference type="GO" id="GO:0005654">
    <property type="term" value="C:nucleoplasm"/>
    <property type="evidence" value="ECO:0007669"/>
    <property type="project" value="TreeGrafter"/>
</dbReference>
<comment type="function">
    <text evidence="8">Participates in the regulation of alternative splicing by modulating the activity of other splice facors. Inhibits the splicing activity of SFRS1, SFRS2 and SFRS6. Augments the splicing activity of SFRS3.</text>
</comment>
<dbReference type="GO" id="GO:0005681">
    <property type="term" value="C:spliceosomal complex"/>
    <property type="evidence" value="ECO:0007669"/>
    <property type="project" value="UniProtKB-KW"/>
</dbReference>
<dbReference type="GO" id="GO:0006397">
    <property type="term" value="P:mRNA processing"/>
    <property type="evidence" value="ECO:0007669"/>
    <property type="project" value="UniProtKB-KW"/>
</dbReference>
<keyword evidence="6" id="KW-0508">mRNA splicing</keyword>
<dbReference type="PANTHER" id="PTHR32343:SF71">
    <property type="entry name" value="SPLICING REGULATORY GLUTAMIC ACID AND LYSINE RICH PROTEIN 1"/>
    <property type="match status" value="1"/>
</dbReference>
<dbReference type="Proteomes" id="UP000694551">
    <property type="component" value="Unplaced"/>
</dbReference>
<organism evidence="15 16">
    <name type="scientific">Strix occidentalis caurina</name>
    <name type="common">northern spotted owl</name>
    <dbReference type="NCBI Taxonomy" id="311401"/>
    <lineage>
        <taxon>Eukaryota</taxon>
        <taxon>Metazoa</taxon>
        <taxon>Chordata</taxon>
        <taxon>Craniata</taxon>
        <taxon>Vertebrata</taxon>
        <taxon>Euteleostomi</taxon>
        <taxon>Archelosauria</taxon>
        <taxon>Archosauria</taxon>
        <taxon>Dinosauria</taxon>
        <taxon>Saurischia</taxon>
        <taxon>Theropoda</taxon>
        <taxon>Coelurosauria</taxon>
        <taxon>Aves</taxon>
        <taxon>Neognathae</taxon>
        <taxon>Neoaves</taxon>
        <taxon>Telluraves</taxon>
        <taxon>Strigiformes</taxon>
        <taxon>Strigidae</taxon>
        <taxon>Strix</taxon>
    </lineage>
</organism>
<dbReference type="FunFam" id="3.30.70.330:FF:000142">
    <property type="entry name" value="splicing regulatory glutamine/lysine-rich protein 1 isoform X1"/>
    <property type="match status" value="1"/>
</dbReference>
<sequence length="381" mass="44649">LTAALDPNITALGEIPQPPIMGNVDPSKIDEIRRTVYVGNLNSQTTTADQLLEFFKQVGEVKFVRMAGDETQPTRFAFVEFADQNSVPRALAFNGVMFGDRPLKINHSNNAIVKPPEMTPQAAAKELEEVMKRVREAQSFISAAIEPESGKSSERKGGRSRSHSRSESRSSSKSRSRRKRSHSKHRSRSGNRSLSRHKDRRRSRSPLKKRSRSRERWKSRSRSHSRDRDKEKERDRDKDRERERDKDRNREKDRERDKEREKDREKIKDKEGDKDKGGDKEKDRDKEKEKDGDKEREREKERDDKKKKEKRSRTPPRSYSSSRRSRSSSRFDKDHTKEDQNSETDKEVDNRDTQRTDEVKLQQNGNCQPNEENLSIKMEED</sequence>
<dbReference type="InterPro" id="IPR000504">
    <property type="entry name" value="RRM_dom"/>
</dbReference>
<evidence type="ECO:0000256" key="2">
    <source>
        <dbReference type="ARBA" id="ARBA00010269"/>
    </source>
</evidence>
<evidence type="ECO:0000256" key="8">
    <source>
        <dbReference type="ARBA" id="ARBA00058989"/>
    </source>
</evidence>
<keyword evidence="7" id="KW-0539">Nucleus</keyword>
<dbReference type="SMART" id="SM00360">
    <property type="entry name" value="RRM"/>
    <property type="match status" value="1"/>
</dbReference>
<feature type="compositionally biased region" description="Basic residues" evidence="13">
    <location>
        <begin position="172"/>
        <end position="213"/>
    </location>
</feature>
<dbReference type="GO" id="GO:0003723">
    <property type="term" value="F:RNA binding"/>
    <property type="evidence" value="ECO:0007669"/>
    <property type="project" value="UniProtKB-UniRule"/>
</dbReference>
<comment type="subcellular location">
    <subcellularLocation>
        <location evidence="1">Nucleus</location>
    </subcellularLocation>
</comment>
<comment type="similarity">
    <text evidence="2">Belongs to the splicing factor SR family.</text>
</comment>
<name>A0A8D0F716_STROC</name>
<dbReference type="AlphaFoldDB" id="A0A8D0F716"/>
<dbReference type="Ensembl" id="ENSSOCT00000010282.1">
    <property type="protein sequence ID" value="ENSSOCP00000010023.1"/>
    <property type="gene ID" value="ENSSOCG00000007617.1"/>
</dbReference>
<evidence type="ECO:0000256" key="3">
    <source>
        <dbReference type="ARBA" id="ARBA00022553"/>
    </source>
</evidence>
<evidence type="ECO:0000256" key="11">
    <source>
        <dbReference type="ARBA" id="ARBA00080569"/>
    </source>
</evidence>
<evidence type="ECO:0000259" key="14">
    <source>
        <dbReference type="PROSITE" id="PS50102"/>
    </source>
</evidence>
<dbReference type="InterPro" id="IPR034192">
    <property type="entry name" value="SREK1_RRM2"/>
</dbReference>
<evidence type="ECO:0000256" key="5">
    <source>
        <dbReference type="ARBA" id="ARBA00022728"/>
    </source>
</evidence>
<proteinExistence type="inferred from homology"/>
<evidence type="ECO:0000256" key="10">
    <source>
        <dbReference type="ARBA" id="ARBA00076771"/>
    </source>
</evidence>
<keyword evidence="3" id="KW-0597">Phosphoprotein</keyword>
<reference evidence="15" key="1">
    <citation type="submission" date="2025-08" db="UniProtKB">
        <authorList>
            <consortium name="Ensembl"/>
        </authorList>
    </citation>
    <scope>IDENTIFICATION</scope>
</reference>
<accession>A0A8D0F716</accession>
<dbReference type="PANTHER" id="PTHR32343">
    <property type="entry name" value="SERINE/ARGININE-RICH SPLICING FACTOR"/>
    <property type="match status" value="1"/>
</dbReference>
<dbReference type="PROSITE" id="PS50102">
    <property type="entry name" value="RRM"/>
    <property type="match status" value="1"/>
</dbReference>
<evidence type="ECO:0000256" key="7">
    <source>
        <dbReference type="ARBA" id="ARBA00023242"/>
    </source>
</evidence>
<keyword evidence="12" id="KW-0694">RNA-binding</keyword>
<dbReference type="Pfam" id="PF00076">
    <property type="entry name" value="RRM_1"/>
    <property type="match status" value="1"/>
</dbReference>
<evidence type="ECO:0000313" key="15">
    <source>
        <dbReference type="Ensembl" id="ENSSOCP00000010023.1"/>
    </source>
</evidence>
<evidence type="ECO:0000256" key="9">
    <source>
        <dbReference type="ARBA" id="ARBA00073574"/>
    </source>
</evidence>
<dbReference type="CDD" id="cd12260">
    <property type="entry name" value="RRM2_SREK1"/>
    <property type="match status" value="1"/>
</dbReference>
<feature type="compositionally biased region" description="Basic and acidic residues" evidence="13">
    <location>
        <begin position="214"/>
        <end position="306"/>
    </location>
</feature>
<dbReference type="SUPFAM" id="SSF54928">
    <property type="entry name" value="RNA-binding domain, RBD"/>
    <property type="match status" value="1"/>
</dbReference>
<keyword evidence="16" id="KW-1185">Reference proteome</keyword>
<evidence type="ECO:0000256" key="1">
    <source>
        <dbReference type="ARBA" id="ARBA00004123"/>
    </source>
</evidence>
<dbReference type="InterPro" id="IPR012677">
    <property type="entry name" value="Nucleotide-bd_a/b_plait_sf"/>
</dbReference>
<dbReference type="InterPro" id="IPR035979">
    <property type="entry name" value="RBD_domain_sf"/>
</dbReference>
<feature type="compositionally biased region" description="Basic and acidic residues" evidence="13">
    <location>
        <begin position="329"/>
        <end position="360"/>
    </location>
</feature>
<reference evidence="15" key="2">
    <citation type="submission" date="2025-09" db="UniProtKB">
        <authorList>
            <consortium name="Ensembl"/>
        </authorList>
    </citation>
    <scope>IDENTIFICATION</scope>
</reference>
<protein>
    <recommendedName>
        <fullName evidence="9">Splicing regulatory glutamine/lysine-rich protein 1</fullName>
    </recommendedName>
    <alternativeName>
        <fullName evidence="10">Serine/arginine-rich-splicing regulatory protein 86</fullName>
    </alternativeName>
    <alternativeName>
        <fullName evidence="11">Splicing factor, arginine/serine-rich 12</fullName>
    </alternativeName>
</protein>
<feature type="compositionally biased region" description="Polar residues" evidence="13">
    <location>
        <begin position="361"/>
        <end position="373"/>
    </location>
</feature>
<evidence type="ECO:0000313" key="16">
    <source>
        <dbReference type="Proteomes" id="UP000694551"/>
    </source>
</evidence>
<evidence type="ECO:0000256" key="4">
    <source>
        <dbReference type="ARBA" id="ARBA00022664"/>
    </source>
</evidence>
<feature type="compositionally biased region" description="Basic and acidic residues" evidence="13">
    <location>
        <begin position="148"/>
        <end position="157"/>
    </location>
</feature>
<dbReference type="Gene3D" id="3.30.70.330">
    <property type="match status" value="1"/>
</dbReference>
<evidence type="ECO:0000256" key="12">
    <source>
        <dbReference type="PROSITE-ProRule" id="PRU00176"/>
    </source>
</evidence>